<dbReference type="RefSeq" id="WP_092039080.1">
    <property type="nucleotide sequence ID" value="NZ_FOOK01000020.1"/>
</dbReference>
<reference evidence="2" key="1">
    <citation type="submission" date="2016-10" db="EMBL/GenBank/DDBJ databases">
        <authorList>
            <person name="Varghese N."/>
            <person name="Submissions S."/>
        </authorList>
    </citation>
    <scope>NUCLEOTIDE SEQUENCE [LARGE SCALE GENOMIC DNA]</scope>
    <source>
        <strain evidence="2">DSM 44945</strain>
    </source>
</reference>
<dbReference type="GO" id="GO:0010468">
    <property type="term" value="P:regulation of gene expression"/>
    <property type="evidence" value="ECO:0007669"/>
    <property type="project" value="InterPro"/>
</dbReference>
<dbReference type="AlphaFoldDB" id="A0A1I2PX90"/>
<accession>A0A1I2PX90</accession>
<dbReference type="Proteomes" id="UP000198661">
    <property type="component" value="Unassembled WGS sequence"/>
</dbReference>
<dbReference type="STRING" id="201973.SAMN04488025_12037"/>
<name>A0A1I2PX90_9BACL</name>
<evidence type="ECO:0000313" key="2">
    <source>
        <dbReference type="Proteomes" id="UP000198661"/>
    </source>
</evidence>
<proteinExistence type="predicted"/>
<dbReference type="EMBL" id="FOOK01000020">
    <property type="protein sequence ID" value="SFG19749.1"/>
    <property type="molecule type" value="Genomic_DNA"/>
</dbReference>
<dbReference type="InterPro" id="IPR020115">
    <property type="entry name" value="Fin"/>
</dbReference>
<keyword evidence="2" id="KW-1185">Reference proteome</keyword>
<protein>
    <recommendedName>
        <fullName evidence="3">Anti-sigma-F factor Fin</fullName>
    </recommendedName>
</protein>
<organism evidence="1 2">
    <name type="scientific">Planifilum fulgidum</name>
    <dbReference type="NCBI Taxonomy" id="201973"/>
    <lineage>
        <taxon>Bacteria</taxon>
        <taxon>Bacillati</taxon>
        <taxon>Bacillota</taxon>
        <taxon>Bacilli</taxon>
        <taxon>Bacillales</taxon>
        <taxon>Thermoactinomycetaceae</taxon>
        <taxon>Planifilum</taxon>
    </lineage>
</organism>
<evidence type="ECO:0000313" key="1">
    <source>
        <dbReference type="EMBL" id="SFG19749.1"/>
    </source>
</evidence>
<evidence type="ECO:0008006" key="3">
    <source>
        <dbReference type="Google" id="ProtNLM"/>
    </source>
</evidence>
<sequence>MAIQYVCRYCRTPIGRIEDDHVTEMQLGFHWLTPEERKDIISYELDGEIRVQVICDTCQEMLQYNPELSLLPNPFQ</sequence>
<dbReference type="Pfam" id="PF10955">
    <property type="entry name" value="Fin"/>
    <property type="match status" value="1"/>
</dbReference>
<dbReference type="OrthoDB" id="2084556at2"/>
<gene>
    <name evidence="1" type="ORF">SAMN04488025_12037</name>
</gene>